<gene>
    <name evidence="4" type="ORF">VUQ06_04030</name>
    <name evidence="5" type="ORF">VUQ07_05215</name>
    <name evidence="2" type="ORF">VUQ08_05115</name>
    <name evidence="3" type="ORF">VUQ09_09285</name>
</gene>
<evidence type="ECO:0000313" key="2">
    <source>
        <dbReference type="EMBL" id="XBC45278.1"/>
    </source>
</evidence>
<evidence type="ECO:0000313" key="5">
    <source>
        <dbReference type="EMBL" id="XBC50677.1"/>
    </source>
</evidence>
<dbReference type="RefSeq" id="WP_185963627.1">
    <property type="nucleotide sequence ID" value="NZ_CP142433.1"/>
</dbReference>
<dbReference type="AlphaFoldDB" id="A0AB74TXR0"/>
<keyword evidence="1" id="KW-0472">Membrane</keyword>
<evidence type="ECO:0000313" key="3">
    <source>
        <dbReference type="EMBL" id="XBC47708.1"/>
    </source>
</evidence>
<evidence type="ECO:0000256" key="1">
    <source>
        <dbReference type="SAM" id="Phobius"/>
    </source>
</evidence>
<name>A0AB74TXR0_9LACT</name>
<dbReference type="EMBL" id="CP142434">
    <property type="protein sequence ID" value="XBC47708.1"/>
    <property type="molecule type" value="Genomic_DNA"/>
</dbReference>
<feature type="transmembrane region" description="Helical" evidence="1">
    <location>
        <begin position="12"/>
        <end position="32"/>
    </location>
</feature>
<keyword evidence="1" id="KW-0812">Transmembrane</keyword>
<organism evidence="3">
    <name type="scientific">Dolosigranulum savutiense</name>
    <dbReference type="NCBI Taxonomy" id="3110288"/>
    <lineage>
        <taxon>Bacteria</taxon>
        <taxon>Bacillati</taxon>
        <taxon>Bacillota</taxon>
        <taxon>Bacilli</taxon>
        <taxon>Lactobacillales</taxon>
        <taxon>Carnobacteriaceae</taxon>
        <taxon>Dolosigranulum</taxon>
    </lineage>
</organism>
<dbReference type="KEGG" id="dst:VUQ06_04030"/>
<proteinExistence type="predicted"/>
<dbReference type="EMBL" id="CP142435">
    <property type="protein sequence ID" value="XBC50399.1"/>
    <property type="molecule type" value="Genomic_DNA"/>
</dbReference>
<reference evidence="3" key="1">
    <citation type="submission" date="2023-12" db="EMBL/GenBank/DDBJ databases">
        <title>Dolosigranulum savutii sp. nov. isolated from human upper respiratory samples collected in Botswana.</title>
        <authorList>
            <person name="Kelly M.S."/>
        </authorList>
    </citation>
    <scope>NUCLEOTIDE SEQUENCE</scope>
    <source>
        <strain evidence="5">MSK211</strain>
        <strain evidence="4">MSK294</strain>
        <strain evidence="3">MSK312</strain>
        <strain evidence="2">MSK433</strain>
    </source>
</reference>
<accession>A0AB74TXR0</accession>
<dbReference type="EMBL" id="CP142436">
    <property type="protein sequence ID" value="XBC50677.1"/>
    <property type="molecule type" value="Genomic_DNA"/>
</dbReference>
<sequence length="49" mass="5457">MELSNSNIGSWLMLIVSIISIAVTWVTVYSAVRFGVKHGMESQDKNSKE</sequence>
<keyword evidence="1" id="KW-1133">Transmembrane helix</keyword>
<evidence type="ECO:0000313" key="4">
    <source>
        <dbReference type="EMBL" id="XBC50399.1"/>
    </source>
</evidence>
<protein>
    <submittedName>
        <fullName evidence="3">Uncharacterized protein</fullName>
    </submittedName>
</protein>
<dbReference type="EMBL" id="CP142433">
    <property type="protein sequence ID" value="XBC45278.1"/>
    <property type="molecule type" value="Genomic_DNA"/>
</dbReference>